<reference evidence="2" key="1">
    <citation type="submission" date="2024-02" db="EMBL/GenBank/DDBJ databases">
        <authorList>
            <consortium name="ELIXIR-Norway"/>
            <consortium name="Elixir Norway"/>
        </authorList>
    </citation>
    <scope>NUCLEOTIDE SEQUENCE</scope>
</reference>
<keyword evidence="3" id="KW-1185">Reference proteome</keyword>
<name>A0ABP0X2D3_9BRYO</name>
<sequence>MDKAQRVLELFCQTSGAKVNWHKTAAIWANKTERTWTWGEEVGLRWLPEGMGTRYLGIKEFHLERKRRASAHQSQMGHTSAPNLSGWVGDHRPKDPIGGLVGQAAGQRPSPKGGALEGADQAKSRPYHITHAREKAQHLRYQLAFRRSQAQANPTLNVEKHSRVLAKCEARTYQSGPNKLGGDSQTAALRQSINFQRKRHPAGTQRPERREHFRETRLHENQRLVEP</sequence>
<dbReference type="EMBL" id="OZ020099">
    <property type="protein sequence ID" value="CAK9271752.1"/>
    <property type="molecule type" value="Genomic_DNA"/>
</dbReference>
<accession>A0ABP0X2D3</accession>
<protein>
    <submittedName>
        <fullName evidence="2">Uncharacterized protein</fullName>
    </submittedName>
</protein>
<feature type="compositionally biased region" description="Basic and acidic residues" evidence="1">
    <location>
        <begin position="206"/>
        <end position="227"/>
    </location>
</feature>
<evidence type="ECO:0000313" key="3">
    <source>
        <dbReference type="Proteomes" id="UP001497444"/>
    </source>
</evidence>
<evidence type="ECO:0000313" key="2">
    <source>
        <dbReference type="EMBL" id="CAK9271752.1"/>
    </source>
</evidence>
<feature type="region of interest" description="Disordered" evidence="1">
    <location>
        <begin position="103"/>
        <end position="122"/>
    </location>
</feature>
<proteinExistence type="predicted"/>
<organism evidence="2 3">
    <name type="scientific">Sphagnum jensenii</name>
    <dbReference type="NCBI Taxonomy" id="128206"/>
    <lineage>
        <taxon>Eukaryota</taxon>
        <taxon>Viridiplantae</taxon>
        <taxon>Streptophyta</taxon>
        <taxon>Embryophyta</taxon>
        <taxon>Bryophyta</taxon>
        <taxon>Sphagnophytina</taxon>
        <taxon>Sphagnopsida</taxon>
        <taxon>Sphagnales</taxon>
        <taxon>Sphagnaceae</taxon>
        <taxon>Sphagnum</taxon>
    </lineage>
</organism>
<evidence type="ECO:0000256" key="1">
    <source>
        <dbReference type="SAM" id="MobiDB-lite"/>
    </source>
</evidence>
<dbReference type="Proteomes" id="UP001497444">
    <property type="component" value="Chromosome 4"/>
</dbReference>
<feature type="region of interest" description="Disordered" evidence="1">
    <location>
        <begin position="190"/>
        <end position="227"/>
    </location>
</feature>
<gene>
    <name evidence="2" type="ORF">CSSPJE1EN1_LOCUS17230</name>
</gene>